<dbReference type="PANTHER" id="PTHR43152:SF3">
    <property type="entry name" value="UVRABC SYSTEM PROTEIN A"/>
    <property type="match status" value="1"/>
</dbReference>
<evidence type="ECO:0000259" key="18">
    <source>
        <dbReference type="PROSITE" id="PS50893"/>
    </source>
</evidence>
<dbReference type="InterPro" id="IPR013815">
    <property type="entry name" value="ATP_grasp_subdomain_1"/>
</dbReference>
<keyword evidence="20" id="KW-1185">Reference proteome</keyword>
<comment type="similarity">
    <text evidence="14 17">Belongs to the ABC transporter superfamily. UvrA family.</text>
</comment>
<dbReference type="CDD" id="cd03271">
    <property type="entry name" value="ABC_UvrA_II"/>
    <property type="match status" value="1"/>
</dbReference>
<evidence type="ECO:0000256" key="9">
    <source>
        <dbReference type="ARBA" id="ARBA00022833"/>
    </source>
</evidence>
<dbReference type="NCBIfam" id="NF001503">
    <property type="entry name" value="PRK00349.1"/>
    <property type="match status" value="1"/>
</dbReference>
<protein>
    <recommendedName>
        <fullName evidence="15 17">UvrABC system protein A</fullName>
        <shortName evidence="17">UvrA protein</shortName>
    </recommendedName>
    <alternativeName>
        <fullName evidence="16 17">Excinuclease ABC subunit A</fullName>
    </alternativeName>
</protein>
<evidence type="ECO:0000313" key="19">
    <source>
        <dbReference type="EMBL" id="MEN2768525.1"/>
    </source>
</evidence>
<evidence type="ECO:0000313" key="20">
    <source>
        <dbReference type="Proteomes" id="UP001444625"/>
    </source>
</evidence>
<gene>
    <name evidence="17 19" type="primary">uvrA</name>
    <name evidence="19" type="ORF">ABC228_15190</name>
</gene>
<keyword evidence="19" id="KW-0378">Hydrolase</keyword>
<dbReference type="Pfam" id="PF17760">
    <property type="entry name" value="UvrA_inter"/>
    <property type="match status" value="1"/>
</dbReference>
<evidence type="ECO:0000256" key="17">
    <source>
        <dbReference type="HAMAP-Rule" id="MF_00205"/>
    </source>
</evidence>
<keyword evidence="9 17" id="KW-0862">Zinc</keyword>
<comment type="function">
    <text evidence="17">The UvrABC repair system catalyzes the recognition and processing of DNA lesions. UvrA is an ATPase and a DNA-binding protein. A damage recognition complex composed of 2 UvrA and 2 UvrB subunits scans DNA for abnormalities. When the presence of a lesion has been verified by UvrB, the UvrA molecules dissociate.</text>
</comment>
<keyword evidence="7 17" id="KW-0228">DNA excision</keyword>
<dbReference type="InterPro" id="IPR017871">
    <property type="entry name" value="ABC_transporter-like_CS"/>
</dbReference>
<dbReference type="EMBL" id="JBDIML010000005">
    <property type="protein sequence ID" value="MEN2768525.1"/>
    <property type="molecule type" value="Genomic_DNA"/>
</dbReference>
<evidence type="ECO:0000256" key="7">
    <source>
        <dbReference type="ARBA" id="ARBA00022769"/>
    </source>
</evidence>
<feature type="zinc finger region" description="C4-type" evidence="17">
    <location>
        <begin position="738"/>
        <end position="764"/>
    </location>
</feature>
<keyword evidence="2 17" id="KW-0963">Cytoplasm</keyword>
<comment type="subunit">
    <text evidence="17">Forms a heterotetramer with UvrB during the search for lesions.</text>
</comment>
<dbReference type="InterPro" id="IPR004602">
    <property type="entry name" value="UvrA"/>
</dbReference>
<keyword evidence="12 17" id="KW-0238">DNA-binding</keyword>
<dbReference type="SUPFAM" id="SSF52540">
    <property type="entry name" value="P-loop containing nucleoside triphosphate hydrolases"/>
    <property type="match status" value="2"/>
</dbReference>
<dbReference type="InterPro" id="IPR027417">
    <property type="entry name" value="P-loop_NTPase"/>
</dbReference>
<evidence type="ECO:0000256" key="14">
    <source>
        <dbReference type="ARBA" id="ARBA00038000"/>
    </source>
</evidence>
<keyword evidence="8 17" id="KW-0863">Zinc-finger</keyword>
<feature type="binding site" evidence="17">
    <location>
        <begin position="639"/>
        <end position="646"/>
    </location>
    <ligand>
        <name>ATP</name>
        <dbReference type="ChEBI" id="CHEBI:30616"/>
    </ligand>
</feature>
<sequence length="957" mass="106661">MPSKMINIKGARAHNLKNIDISIPKNKLVVLTGLSGSGKSSLAFDTIYAEGQRRYVESLSAYARQFLGQMDKPDVDTIDGLSPAISIDQKTTSRNPRSTVGTVTEIYDYLRLLFARVGRPTCPTHGIEISSQTVQQMVDRILEFPERTKLQILAPVVSGRKGEHVKVFEKLRQEGYVRIRVDKEMREVTEDIKLEKNKKHSIEVVVDRIVVKDGVAGRLSDSIETALELGEGKIIVDVIDQEELVFSENHACPICGFSIGELEPRLFSFNSPFGACPTCDGLGTNLVVDPDLVIPDWDKTLNEHAIAPWEPISSQYYPQLLKSVCEHYGINMDIPVKDIPKGQMDKLLHGSGKEKIHFHYENEFGNIRDNMIEFEGVLNNVARRYKETTSDFIRENLEKYMSQKNCPACKGYRLKEEALAVLIDKHHISQVTEFSITEAMSFFQGLSLTEKEEQIARLILKEINNRLEFLYNVGLDYLTLARAAGTLSGGEAQRIRLATQIGSALTGVLYVLDEPSIGLHQRDNDRLIDTLKNMRDLDNSLIVVEHDEDTMLAADWLIDIGPGAGEHGGQIVASGTPEEVMKDEKSLTGQYLSGKKYIPLPTKRRKADKRFIEVIGASENNLKNVSAKIPVGLMTVVTGVSGSGKSTLVNEIIYKGLAKELYRGKHRPGQHKQIKGIEHIEKVIDIDQSPIGRTPRSNPATYTGVFDDIRDVFASTNEAKVRGYKKGRFSFNVKGGRCEACRGDGIIKIEMHFLPDVYVPCEVCHGKRYNRETLDVKYKGKSIADVLEMTIEESLDFFANIPKIKRKLQTIFDVGLGYVKLGQPATTLSGGEAQRVKLASELHRRSNGKSLYILDEPTTGLHVDDISRLLKVLQRLVENGDTVLIIEHNLDVIKTADNIIDLGPEGGSRGGQIIATGTPEKIAAHEISYTGKYLKPLLERDTKRQKDALKAKEKVGS</sequence>
<keyword evidence="4 17" id="KW-0677">Repeat</keyword>
<keyword evidence="5 17" id="KW-0547">Nucleotide-binding</keyword>
<keyword evidence="10 17" id="KW-0067">ATP-binding</keyword>
<proteinExistence type="inferred from homology"/>
<evidence type="ECO:0000256" key="11">
    <source>
        <dbReference type="ARBA" id="ARBA00022881"/>
    </source>
</evidence>
<evidence type="ECO:0000256" key="16">
    <source>
        <dbReference type="ARBA" id="ARBA00042156"/>
    </source>
</evidence>
<dbReference type="RefSeq" id="WP_345826004.1">
    <property type="nucleotide sequence ID" value="NZ_JBDIML010000005.1"/>
</dbReference>
<feature type="domain" description="ABC transporter" evidence="18">
    <location>
        <begin position="604"/>
        <end position="935"/>
    </location>
</feature>
<evidence type="ECO:0000256" key="12">
    <source>
        <dbReference type="ARBA" id="ARBA00023125"/>
    </source>
</evidence>
<keyword evidence="17" id="KW-0742">SOS response</keyword>
<comment type="caution">
    <text evidence="19">The sequence shown here is derived from an EMBL/GenBank/DDBJ whole genome shotgun (WGS) entry which is preliminary data.</text>
</comment>
<dbReference type="Gene3D" id="1.20.1580.10">
    <property type="entry name" value="ABC transporter ATPase like domain"/>
    <property type="match status" value="2"/>
</dbReference>
<dbReference type="Proteomes" id="UP001444625">
    <property type="component" value="Unassembled WGS sequence"/>
</dbReference>
<accession>A0ABU9XJR8</accession>
<evidence type="ECO:0000256" key="1">
    <source>
        <dbReference type="ARBA" id="ARBA00004496"/>
    </source>
</evidence>
<evidence type="ECO:0000256" key="5">
    <source>
        <dbReference type="ARBA" id="ARBA00022741"/>
    </source>
</evidence>
<reference evidence="19 20" key="1">
    <citation type="submission" date="2024-05" db="EMBL/GenBank/DDBJ databases">
        <authorList>
            <person name="Haq I."/>
            <person name="Ullah Z."/>
            <person name="Ahmad R."/>
            <person name="Li M."/>
            <person name="Tong Y."/>
        </authorList>
    </citation>
    <scope>NUCLEOTIDE SEQUENCE [LARGE SCALE GENOMIC DNA]</scope>
    <source>
        <strain evidence="19 20">16A2E</strain>
    </source>
</reference>
<dbReference type="InterPro" id="IPR041102">
    <property type="entry name" value="UvrA_inter"/>
</dbReference>
<dbReference type="Gene3D" id="3.30.1490.20">
    <property type="entry name" value="ATP-grasp fold, A domain"/>
    <property type="match status" value="1"/>
</dbReference>
<evidence type="ECO:0000256" key="6">
    <source>
        <dbReference type="ARBA" id="ARBA00022763"/>
    </source>
</evidence>
<dbReference type="Gene3D" id="3.40.50.300">
    <property type="entry name" value="P-loop containing nucleotide triphosphate hydrolases"/>
    <property type="match status" value="2"/>
</dbReference>
<evidence type="ECO:0000256" key="10">
    <source>
        <dbReference type="ARBA" id="ARBA00022840"/>
    </source>
</evidence>
<dbReference type="CDD" id="cd03270">
    <property type="entry name" value="ABC_UvrA_I"/>
    <property type="match status" value="1"/>
</dbReference>
<keyword evidence="13 17" id="KW-0234">DNA repair</keyword>
<keyword evidence="11 17" id="KW-0267">Excision nuclease</keyword>
<evidence type="ECO:0000256" key="2">
    <source>
        <dbReference type="ARBA" id="ARBA00022490"/>
    </source>
</evidence>
<keyword evidence="3 17" id="KW-0479">Metal-binding</keyword>
<dbReference type="GO" id="GO:0016787">
    <property type="term" value="F:hydrolase activity"/>
    <property type="evidence" value="ECO:0007669"/>
    <property type="project" value="UniProtKB-KW"/>
</dbReference>
<dbReference type="NCBIfam" id="TIGR00630">
    <property type="entry name" value="uvra"/>
    <property type="match status" value="1"/>
</dbReference>
<keyword evidence="6 17" id="KW-0227">DNA damage</keyword>
<dbReference type="InterPro" id="IPR003439">
    <property type="entry name" value="ABC_transporter-like_ATP-bd"/>
</dbReference>
<feature type="binding site" evidence="17">
    <location>
        <begin position="33"/>
        <end position="40"/>
    </location>
    <ligand>
        <name>ATP</name>
        <dbReference type="ChEBI" id="CHEBI:30616"/>
    </ligand>
</feature>
<dbReference type="HAMAP" id="MF_00205">
    <property type="entry name" value="UvrA"/>
    <property type="match status" value="1"/>
</dbReference>
<evidence type="ECO:0000256" key="8">
    <source>
        <dbReference type="ARBA" id="ARBA00022771"/>
    </source>
</evidence>
<dbReference type="Pfam" id="PF17755">
    <property type="entry name" value="UvrA_DNA-bind"/>
    <property type="match status" value="1"/>
</dbReference>
<evidence type="ECO:0000256" key="4">
    <source>
        <dbReference type="ARBA" id="ARBA00022737"/>
    </source>
</evidence>
<dbReference type="PROSITE" id="PS00211">
    <property type="entry name" value="ABC_TRANSPORTER_1"/>
    <property type="match status" value="2"/>
</dbReference>
<comment type="subcellular location">
    <subcellularLocation>
        <location evidence="1 17">Cytoplasm</location>
    </subcellularLocation>
</comment>
<organism evidence="19 20">
    <name type="scientific">Ornithinibacillus xuwenensis</name>
    <dbReference type="NCBI Taxonomy" id="3144668"/>
    <lineage>
        <taxon>Bacteria</taxon>
        <taxon>Bacillati</taxon>
        <taxon>Bacillota</taxon>
        <taxon>Bacilli</taxon>
        <taxon>Bacillales</taxon>
        <taxon>Bacillaceae</taxon>
        <taxon>Ornithinibacillus</taxon>
    </lineage>
</organism>
<dbReference type="Gene3D" id="1.10.8.280">
    <property type="entry name" value="ABC transporter ATPase domain-like"/>
    <property type="match status" value="1"/>
</dbReference>
<dbReference type="InterPro" id="IPR041552">
    <property type="entry name" value="UvrA_DNA-bd"/>
</dbReference>
<evidence type="ECO:0000256" key="13">
    <source>
        <dbReference type="ARBA" id="ARBA00023204"/>
    </source>
</evidence>
<feature type="zinc finger region" description="C4-type" evidence="17">
    <location>
        <begin position="252"/>
        <end position="279"/>
    </location>
</feature>
<evidence type="ECO:0000256" key="15">
    <source>
        <dbReference type="ARBA" id="ARBA00039316"/>
    </source>
</evidence>
<dbReference type="PROSITE" id="PS50893">
    <property type="entry name" value="ABC_TRANSPORTER_2"/>
    <property type="match status" value="1"/>
</dbReference>
<name>A0ABU9XJR8_9BACI</name>
<dbReference type="PANTHER" id="PTHR43152">
    <property type="entry name" value="UVRABC SYSTEM PROTEIN A"/>
    <property type="match status" value="1"/>
</dbReference>
<evidence type="ECO:0000256" key="3">
    <source>
        <dbReference type="ARBA" id="ARBA00022723"/>
    </source>
</evidence>